<proteinExistence type="predicted"/>
<dbReference type="Proteomes" id="UP000568877">
    <property type="component" value="Unassembled WGS sequence"/>
</dbReference>
<evidence type="ECO:0000313" key="1">
    <source>
        <dbReference type="EMBL" id="GFP33426.1"/>
    </source>
</evidence>
<reference evidence="1 2" key="1">
    <citation type="journal article" date="2020" name="Front. Microbiol.">
        <title>Single-cell genomics of novel Actinobacteria with the Wood-Ljungdahl pathway discovered in a serpentinizing system.</title>
        <authorList>
            <person name="Merino N."/>
            <person name="Kawai M."/>
            <person name="Boyd E.S."/>
            <person name="Colman D.R."/>
            <person name="McGlynn S.E."/>
            <person name="Nealson K.H."/>
            <person name="Kurokawa K."/>
            <person name="Hongoh Y."/>
        </authorList>
    </citation>
    <scope>NUCLEOTIDE SEQUENCE [LARGE SCALE GENOMIC DNA]</scope>
    <source>
        <strain evidence="1 2">S42</strain>
    </source>
</reference>
<gene>
    <name evidence="1" type="ORF">HKBW3S42_01762</name>
</gene>
<name>A0A6V8PQS5_9ACTN</name>
<accession>A0A6V8PQS5</accession>
<feature type="non-terminal residue" evidence="1">
    <location>
        <position position="1"/>
    </location>
</feature>
<dbReference type="AlphaFoldDB" id="A0A6V8PQS5"/>
<sequence>LFFGQSDQFSRLPGVHGQRLFGKNRLASLDSRLVYLEMKMVGGYSYELCLGWDR</sequence>
<organism evidence="1 2">
    <name type="scientific">Candidatus Hakubella thermalkaliphila</name>
    <dbReference type="NCBI Taxonomy" id="2754717"/>
    <lineage>
        <taxon>Bacteria</taxon>
        <taxon>Bacillati</taxon>
        <taxon>Actinomycetota</taxon>
        <taxon>Actinomycetota incertae sedis</taxon>
        <taxon>Candidatus Hakubellales</taxon>
        <taxon>Candidatus Hakubellaceae</taxon>
        <taxon>Candidatus Hakubella</taxon>
    </lineage>
</organism>
<dbReference type="EMBL" id="BLSA01000471">
    <property type="protein sequence ID" value="GFP33426.1"/>
    <property type="molecule type" value="Genomic_DNA"/>
</dbReference>
<comment type="caution">
    <text evidence="1">The sequence shown here is derived from an EMBL/GenBank/DDBJ whole genome shotgun (WGS) entry which is preliminary data.</text>
</comment>
<protein>
    <submittedName>
        <fullName evidence="1">Uncharacterized protein</fullName>
    </submittedName>
</protein>
<evidence type="ECO:0000313" key="2">
    <source>
        <dbReference type="Proteomes" id="UP000568877"/>
    </source>
</evidence>